<feature type="transmembrane region" description="Helical" evidence="9">
    <location>
        <begin position="265"/>
        <end position="283"/>
    </location>
</feature>
<dbReference type="GO" id="GO:0016020">
    <property type="term" value="C:membrane"/>
    <property type="evidence" value="ECO:0007669"/>
    <property type="project" value="UniProtKB-SubCell"/>
</dbReference>
<sequence length="342" mass="39079">MERQAFEPTGLVPRSIIRTFDRFRQQLLPETKAAAVQEFRISRYQVLVSVKSLASLVFIPILVNALAKTFVLNPATEYLWNSQQNEIFLNSYQEDRALREMEDFSEKVYFESLLSEESAAILAADWRENNAPQASQASQRLTNLTGLTEAEAHFPERFEERAHSQARVAQRFAVPSNGSEGRALQGNATRPTGGRAMESQFQDKAMELALLYNKESMLAITNVLGDFVTFVTIASLFVWMRPQIVILKSFLTESIYSLSDTTKSFLLILVTDLLVGFHSPRGWEIGIEMLLRHFGLPENQDFIFLFVAAFPVFLDTIFKYWIFRYLNKISPSTVATYHNMIE</sequence>
<reference evidence="10" key="1">
    <citation type="submission" date="2010-12" db="EMBL/GenBank/DDBJ databases">
        <title>Organelle genomes of Coccomyxa sp.C-169.</title>
        <authorList>
            <person name="Smith D.R."/>
            <person name="Yamada T."/>
            <person name="Grigoriev I.V."/>
            <person name="Van Etten J.L."/>
        </authorList>
    </citation>
    <scope>NUCLEOTIDE SEQUENCE [LARGE SCALE GENOMIC DNA]</scope>
    <source>
        <strain evidence="10">C-169</strain>
    </source>
</reference>
<dbReference type="STRING" id="574566.E9NPV1"/>
<evidence type="ECO:0000313" key="11">
    <source>
        <dbReference type="Proteomes" id="UP000007264"/>
    </source>
</evidence>
<evidence type="ECO:0000313" key="10">
    <source>
        <dbReference type="EMBL" id="ADV29877.1"/>
    </source>
</evidence>
<dbReference type="GeneID" id="10200598"/>
<geneLocation type="plastid" evidence="10"/>
<organism evidence="10 11">
    <name type="scientific">Coccomyxa subellipsoidea (strain C-169)</name>
    <name type="common">Green microalga</name>
    <dbReference type="NCBI Taxonomy" id="574566"/>
    <lineage>
        <taxon>Eukaryota</taxon>
        <taxon>Viridiplantae</taxon>
        <taxon>Chlorophyta</taxon>
        <taxon>core chlorophytes</taxon>
        <taxon>Trebouxiophyceae</taxon>
        <taxon>Trebouxiophyceae incertae sedis</taxon>
        <taxon>Coccomyxaceae</taxon>
        <taxon>Coccomyxa</taxon>
        <taxon>Coccomyxa subellipsoidea</taxon>
    </lineage>
</organism>
<keyword evidence="4" id="KW-0375">Hydrogen ion transport</keyword>
<dbReference type="HAMAP" id="MF_01308">
    <property type="entry name" value="CemA_PxcA"/>
    <property type="match status" value="1"/>
</dbReference>
<keyword evidence="11" id="KW-1185">Reference proteome</keyword>
<evidence type="ECO:0000256" key="4">
    <source>
        <dbReference type="ARBA" id="ARBA00022781"/>
    </source>
</evidence>
<dbReference type="GO" id="GO:1902600">
    <property type="term" value="P:proton transmembrane transport"/>
    <property type="evidence" value="ECO:0007669"/>
    <property type="project" value="UniProtKB-KW"/>
</dbReference>
<feature type="transmembrane region" description="Helical" evidence="9">
    <location>
        <begin position="303"/>
        <end position="322"/>
    </location>
</feature>
<evidence type="ECO:0000256" key="5">
    <source>
        <dbReference type="ARBA" id="ARBA00022989"/>
    </source>
</evidence>
<dbReference type="AlphaFoldDB" id="E9NPV1"/>
<dbReference type="PANTHER" id="PTHR33650:SF2">
    <property type="entry name" value="CHLOROPLAST ENVELOPE MEMBRANE PROTEIN"/>
    <property type="match status" value="1"/>
</dbReference>
<keyword evidence="10" id="KW-0934">Plastid</keyword>
<evidence type="ECO:0000256" key="1">
    <source>
        <dbReference type="ARBA" id="ARBA00004141"/>
    </source>
</evidence>
<name>E9NPV1_COCSC</name>
<evidence type="ECO:0000256" key="8">
    <source>
        <dbReference type="ARBA" id="ARBA00043980"/>
    </source>
</evidence>
<dbReference type="Pfam" id="PF03040">
    <property type="entry name" value="CemA"/>
    <property type="match status" value="2"/>
</dbReference>
<feature type="transmembrane region" description="Helical" evidence="9">
    <location>
        <begin position="216"/>
        <end position="239"/>
    </location>
</feature>
<keyword evidence="5 9" id="KW-1133">Transmembrane helix</keyword>
<dbReference type="Proteomes" id="UP000007264">
    <property type="component" value="Plastid"/>
</dbReference>
<evidence type="ECO:0000256" key="2">
    <source>
        <dbReference type="ARBA" id="ARBA00022448"/>
    </source>
</evidence>
<evidence type="ECO:0000256" key="6">
    <source>
        <dbReference type="ARBA" id="ARBA00023065"/>
    </source>
</evidence>
<dbReference type="EMBL" id="HQ693844">
    <property type="protein sequence ID" value="ADV29877.1"/>
    <property type="molecule type" value="Genomic_DNA"/>
</dbReference>
<evidence type="ECO:0000256" key="7">
    <source>
        <dbReference type="ARBA" id="ARBA00023136"/>
    </source>
</evidence>
<proteinExistence type="inferred from homology"/>
<comment type="subcellular location">
    <subcellularLocation>
        <location evidence="1">Membrane</location>
        <topology evidence="1">Multi-pass membrane protein</topology>
    </subcellularLocation>
</comment>
<dbReference type="InterPro" id="IPR004282">
    <property type="entry name" value="CemA"/>
</dbReference>
<dbReference type="PANTHER" id="PTHR33650">
    <property type="entry name" value="CHLOROPLAST ENVELOPE MEMBRANE PROTEIN-RELATED"/>
    <property type="match status" value="1"/>
</dbReference>
<accession>E9NPV1</accession>
<dbReference type="RefSeq" id="YP_004222029.1">
    <property type="nucleotide sequence ID" value="NC_015084.1"/>
</dbReference>
<dbReference type="KEGG" id="csl:CospP_p053"/>
<gene>
    <name evidence="10" type="primary">cemA</name>
</gene>
<keyword evidence="6" id="KW-0406">Ion transport</keyword>
<comment type="similarity">
    <text evidence="8">Belongs to the CemA family.</text>
</comment>
<keyword evidence="7 9" id="KW-0472">Membrane</keyword>
<keyword evidence="3 9" id="KW-0812">Transmembrane</keyword>
<keyword evidence="2" id="KW-0813">Transport</keyword>
<evidence type="ECO:0000256" key="9">
    <source>
        <dbReference type="SAM" id="Phobius"/>
    </source>
</evidence>
<evidence type="ECO:0000256" key="3">
    <source>
        <dbReference type="ARBA" id="ARBA00022692"/>
    </source>
</evidence>
<protein>
    <submittedName>
        <fullName evidence="10">Envelope membrane protein</fullName>
    </submittedName>
</protein>